<evidence type="ECO:0000313" key="1">
    <source>
        <dbReference type="EMBL" id="TFK58786.1"/>
    </source>
</evidence>
<dbReference type="Proteomes" id="UP000308600">
    <property type="component" value="Unassembled WGS sequence"/>
</dbReference>
<organism evidence="1 2">
    <name type="scientific">Pluteus cervinus</name>
    <dbReference type="NCBI Taxonomy" id="181527"/>
    <lineage>
        <taxon>Eukaryota</taxon>
        <taxon>Fungi</taxon>
        <taxon>Dikarya</taxon>
        <taxon>Basidiomycota</taxon>
        <taxon>Agaricomycotina</taxon>
        <taxon>Agaricomycetes</taxon>
        <taxon>Agaricomycetidae</taxon>
        <taxon>Agaricales</taxon>
        <taxon>Pluteineae</taxon>
        <taxon>Pluteaceae</taxon>
        <taxon>Pluteus</taxon>
    </lineage>
</organism>
<protein>
    <submittedName>
        <fullName evidence="1">Uncharacterized protein</fullName>
    </submittedName>
</protein>
<evidence type="ECO:0000313" key="2">
    <source>
        <dbReference type="Proteomes" id="UP000308600"/>
    </source>
</evidence>
<sequence length="988" mass="107652">MLIIACFFPPSLLLDLTGCSLGPCAFFYPSWHDSGSPKADHDSESRLPGPRSKWTSHRNTPGVGAGARQLLTTHVWHIKVHCASDYIGGRPGSLLSTRRHPVWGWVPVLNTTQGAFSSNDKSPARQCYYDVPAITSSSHQYKVDSVYSPLQCVQMRGKSPNRFCLGQRQRRCQLAIIVYVSGAFEFWSSTPLSYSKCLRDERTRTLYHDRTIYDDCPSVPRSTHRYVLSTTRGSVKEQTGGRKGDRDRTIENGVQPLCFTCRTKNPFSMIRPGIAFYIGPAWHDSRSPKTGIQFAGHDFESLLLDNWILHQDTAERPWTPDVPILHIKFNEKYSVLQITPVAFATITPGRKALYYPDVPLPERERYELVHGRLQGSPQAVDTEPQIELWQDGKISNRDRNRSGTREVPRVYYEEQNWPPIGPLCRSHLVDPLASVLSPERWDNPVLRGLMTEAPISPLRDRHSRTGIHASGRVPSHLESSSSELGSGSRMATSPDRLSSPPSMRPDPRTFGMAGAATAPHSVSAAAVTGKIPSPDSSRESSPLTSLSSTRGSPLAQVPQGPSLAQIHQINDTSQQDAGDPGYDSSPLSSPPSSNPGSPPSHFTSRSTSPTLVGSSRGVSRASSVTIGGSRSSSLALPKRRIAPLPKSRSVTQSALAAGGNGGGGGGGGNGGGHAVNIGWVDPNCKRNGVGGQVEQPAPLLNLNELYPIEEGGDNEILDGDDEQAAEELFWGGGGGGDGNSGYVGYEGEGQGDSQEHDHVDNEEPSSGTGQNWDALPGFEAPSVPEKQVLSLQSCSWISNIATICRQVLSQDASLSNPQIALDGFDAMFEALNPLSEDAKNVQGLNKLAFECYVLETTQAGTLFQYFMRTIIFRLALHNETIVKGVSFNKIYETMVIQGGPTMQKLGVKTLERLGLAGSRYCLLGARISSKSEMTRLNNIEAGRISTLFKSPHPVFSIFTTLRDVRPRKRSTFLCPTYSNWNPRIPVQS</sequence>
<name>A0ACD2ZZF5_9AGAR</name>
<proteinExistence type="predicted"/>
<accession>A0ACD2ZZF5</accession>
<gene>
    <name evidence="1" type="ORF">BDN72DRAFT_865667</name>
</gene>
<dbReference type="EMBL" id="ML209195">
    <property type="protein sequence ID" value="TFK58786.1"/>
    <property type="molecule type" value="Genomic_DNA"/>
</dbReference>
<reference evidence="1 2" key="1">
    <citation type="journal article" date="2019" name="Nat. Ecol. Evol.">
        <title>Megaphylogeny resolves global patterns of mushroom evolution.</title>
        <authorList>
            <person name="Varga T."/>
            <person name="Krizsan K."/>
            <person name="Foldi C."/>
            <person name="Dima B."/>
            <person name="Sanchez-Garcia M."/>
            <person name="Sanchez-Ramirez S."/>
            <person name="Szollosi G.J."/>
            <person name="Szarkandi J.G."/>
            <person name="Papp V."/>
            <person name="Albert L."/>
            <person name="Andreopoulos W."/>
            <person name="Angelini C."/>
            <person name="Antonin V."/>
            <person name="Barry K.W."/>
            <person name="Bougher N.L."/>
            <person name="Buchanan P."/>
            <person name="Buyck B."/>
            <person name="Bense V."/>
            <person name="Catcheside P."/>
            <person name="Chovatia M."/>
            <person name="Cooper J."/>
            <person name="Damon W."/>
            <person name="Desjardin D."/>
            <person name="Finy P."/>
            <person name="Geml J."/>
            <person name="Haridas S."/>
            <person name="Hughes K."/>
            <person name="Justo A."/>
            <person name="Karasinski D."/>
            <person name="Kautmanova I."/>
            <person name="Kiss B."/>
            <person name="Kocsube S."/>
            <person name="Kotiranta H."/>
            <person name="LaButti K.M."/>
            <person name="Lechner B.E."/>
            <person name="Liimatainen K."/>
            <person name="Lipzen A."/>
            <person name="Lukacs Z."/>
            <person name="Mihaltcheva S."/>
            <person name="Morgado L.N."/>
            <person name="Niskanen T."/>
            <person name="Noordeloos M.E."/>
            <person name="Ohm R.A."/>
            <person name="Ortiz-Santana B."/>
            <person name="Ovrebo C."/>
            <person name="Racz N."/>
            <person name="Riley R."/>
            <person name="Savchenko A."/>
            <person name="Shiryaev A."/>
            <person name="Soop K."/>
            <person name="Spirin V."/>
            <person name="Szebenyi C."/>
            <person name="Tomsovsky M."/>
            <person name="Tulloss R.E."/>
            <person name="Uehling J."/>
            <person name="Grigoriev I.V."/>
            <person name="Vagvolgyi C."/>
            <person name="Papp T."/>
            <person name="Martin F.M."/>
            <person name="Miettinen O."/>
            <person name="Hibbett D.S."/>
            <person name="Nagy L.G."/>
        </authorList>
    </citation>
    <scope>NUCLEOTIDE SEQUENCE [LARGE SCALE GENOMIC DNA]</scope>
    <source>
        <strain evidence="1 2">NL-1719</strain>
    </source>
</reference>
<keyword evidence="2" id="KW-1185">Reference proteome</keyword>